<protein>
    <submittedName>
        <fullName evidence="2">Uncharacterized protein</fullName>
    </submittedName>
</protein>
<proteinExistence type="predicted"/>
<evidence type="ECO:0000313" key="3">
    <source>
        <dbReference type="Proteomes" id="UP001470230"/>
    </source>
</evidence>
<reference evidence="2 3" key="1">
    <citation type="submission" date="2024-04" db="EMBL/GenBank/DDBJ databases">
        <title>Tritrichomonas musculus Genome.</title>
        <authorList>
            <person name="Alves-Ferreira E."/>
            <person name="Grigg M."/>
            <person name="Lorenzi H."/>
            <person name="Galac M."/>
        </authorList>
    </citation>
    <scope>NUCLEOTIDE SEQUENCE [LARGE SCALE GENOMIC DNA]</scope>
    <source>
        <strain evidence="2 3">EAF2021</strain>
    </source>
</reference>
<gene>
    <name evidence="2" type="ORF">M9Y10_020322</name>
</gene>
<keyword evidence="3" id="KW-1185">Reference proteome</keyword>
<feature type="region of interest" description="Disordered" evidence="1">
    <location>
        <begin position="20"/>
        <end position="41"/>
    </location>
</feature>
<comment type="caution">
    <text evidence="2">The sequence shown here is derived from an EMBL/GenBank/DDBJ whole genome shotgun (WGS) entry which is preliminary data.</text>
</comment>
<dbReference type="Proteomes" id="UP001470230">
    <property type="component" value="Unassembled WGS sequence"/>
</dbReference>
<dbReference type="EMBL" id="JAPFFF010000029">
    <property type="protein sequence ID" value="KAK8846314.1"/>
    <property type="molecule type" value="Genomic_DNA"/>
</dbReference>
<organism evidence="2 3">
    <name type="scientific">Tritrichomonas musculus</name>
    <dbReference type="NCBI Taxonomy" id="1915356"/>
    <lineage>
        <taxon>Eukaryota</taxon>
        <taxon>Metamonada</taxon>
        <taxon>Parabasalia</taxon>
        <taxon>Tritrichomonadida</taxon>
        <taxon>Tritrichomonadidae</taxon>
        <taxon>Tritrichomonas</taxon>
    </lineage>
</organism>
<evidence type="ECO:0000256" key="1">
    <source>
        <dbReference type="SAM" id="MobiDB-lite"/>
    </source>
</evidence>
<sequence length="196" mass="23577">MYGLKLRRLEKDRLEWYKCHGQKPPNSDTDRRRKPKTKADTQTYTTTTLLNTYAPNQSELRGKLSYWEGDGAGVEPIEFLNAMRDLRGTNVISKEQYPIPKTGRINNCFTPYENDLMAFDAFETMRKELKHKTDHLASEMERVYQEWNRPPDERWFMMKDKQFSIEFSRFMELQRRKEGKRKRVCNNKRTKDVVYE</sequence>
<accession>A0ABR2HHX3</accession>
<name>A0ABR2HHX3_9EUKA</name>
<evidence type="ECO:0000313" key="2">
    <source>
        <dbReference type="EMBL" id="KAK8846314.1"/>
    </source>
</evidence>